<keyword evidence="4" id="KW-1185">Reference proteome</keyword>
<dbReference type="Gene3D" id="2.40.160.20">
    <property type="match status" value="1"/>
</dbReference>
<evidence type="ECO:0000313" key="4">
    <source>
        <dbReference type="Proteomes" id="UP000593594"/>
    </source>
</evidence>
<feature type="signal peptide" evidence="2">
    <location>
        <begin position="1"/>
        <end position="33"/>
    </location>
</feature>
<evidence type="ECO:0000256" key="2">
    <source>
        <dbReference type="SAM" id="SignalP"/>
    </source>
</evidence>
<dbReference type="KEGG" id="kmn:HW532_01350"/>
<dbReference type="PANTHER" id="PTHR36920">
    <property type="match status" value="1"/>
</dbReference>
<name>A0A7S8C172_9HYPH</name>
<protein>
    <submittedName>
        <fullName evidence="3">OmpW family protein</fullName>
    </submittedName>
</protein>
<organism evidence="3 4">
    <name type="scientific">Kaustia mangrovi</name>
    <dbReference type="NCBI Taxonomy" id="2593653"/>
    <lineage>
        <taxon>Bacteria</taxon>
        <taxon>Pseudomonadati</taxon>
        <taxon>Pseudomonadota</taxon>
        <taxon>Alphaproteobacteria</taxon>
        <taxon>Hyphomicrobiales</taxon>
        <taxon>Parvibaculaceae</taxon>
        <taxon>Kaustia</taxon>
    </lineage>
</organism>
<comment type="similarity">
    <text evidence="1">Belongs to the OmpW/AlkL family.</text>
</comment>
<feature type="chain" id="PRO_5032420793" evidence="2">
    <location>
        <begin position="34"/>
        <end position="226"/>
    </location>
</feature>
<dbReference type="GO" id="GO:0019867">
    <property type="term" value="C:outer membrane"/>
    <property type="evidence" value="ECO:0007669"/>
    <property type="project" value="InterPro"/>
</dbReference>
<keyword evidence="2" id="KW-0732">Signal</keyword>
<dbReference type="PANTHER" id="PTHR36920:SF1">
    <property type="entry name" value="OUTER MEMBRANE PROTEIN W"/>
    <property type="match status" value="1"/>
</dbReference>
<reference evidence="3 4" key="1">
    <citation type="submission" date="2020-06" db="EMBL/GenBank/DDBJ databases">
        <title>Genome sequence of 2 isolates from Red Sea Mangroves.</title>
        <authorList>
            <person name="Sefrji F."/>
            <person name="Michoud G."/>
            <person name="Merlino G."/>
            <person name="Daffonchio D."/>
        </authorList>
    </citation>
    <scope>NUCLEOTIDE SEQUENCE [LARGE SCALE GENOMIC DNA]</scope>
    <source>
        <strain evidence="3 4">R1DC25</strain>
    </source>
</reference>
<dbReference type="InterPro" id="IPR011250">
    <property type="entry name" value="OMP/PagP_B-barrel"/>
</dbReference>
<gene>
    <name evidence="3" type="ORF">HW532_01350</name>
</gene>
<sequence>MSLRERGARSCRAALVSTVAAIAVLAPVIGASAGDGGFQGKSAGDFMVRLRGIGVLPRDSADISGIGGNTSVSDDIVPELDFTYFVTDNIAFELIAATTHHDVHATGTSLGRVDLGSVRLLPPTLTAQWHFLPKERISPYVGAGINYTIFYDQDAPGGTVTDIDYDNSFGAALQVGVDVAVTDKVYLNVDVKHLWLSTDVKVNKGAIKADVDLDPWIVGFGVGYLF</sequence>
<dbReference type="Proteomes" id="UP000593594">
    <property type="component" value="Chromosome"/>
</dbReference>
<dbReference type="InterPro" id="IPR005618">
    <property type="entry name" value="OMPW"/>
</dbReference>
<evidence type="ECO:0000313" key="3">
    <source>
        <dbReference type="EMBL" id="QPC41495.1"/>
    </source>
</evidence>
<dbReference type="AlphaFoldDB" id="A0A7S8C172"/>
<proteinExistence type="inferred from homology"/>
<dbReference type="Pfam" id="PF03922">
    <property type="entry name" value="OmpW"/>
    <property type="match status" value="1"/>
</dbReference>
<accession>A0A7S8C172</accession>
<evidence type="ECO:0000256" key="1">
    <source>
        <dbReference type="ARBA" id="ARBA00009330"/>
    </source>
</evidence>
<dbReference type="RefSeq" id="WP_213162713.1">
    <property type="nucleotide sequence ID" value="NZ_CP058214.1"/>
</dbReference>
<dbReference type="EMBL" id="CP058214">
    <property type="protein sequence ID" value="QPC41495.1"/>
    <property type="molecule type" value="Genomic_DNA"/>
</dbReference>
<dbReference type="GO" id="GO:0055085">
    <property type="term" value="P:transmembrane transport"/>
    <property type="evidence" value="ECO:0007669"/>
    <property type="project" value="TreeGrafter"/>
</dbReference>
<dbReference type="SUPFAM" id="SSF56925">
    <property type="entry name" value="OMPA-like"/>
    <property type="match status" value="1"/>
</dbReference>